<feature type="chain" id="PRO_5027078756" evidence="2">
    <location>
        <begin position="21"/>
        <end position="295"/>
    </location>
</feature>
<evidence type="ECO:0000256" key="2">
    <source>
        <dbReference type="SAM" id="SignalP"/>
    </source>
</evidence>
<dbReference type="EMBL" id="JAAGNZ010000001">
    <property type="protein sequence ID" value="NEU66319.1"/>
    <property type="molecule type" value="Genomic_DNA"/>
</dbReference>
<feature type="region of interest" description="Disordered" evidence="1">
    <location>
        <begin position="23"/>
        <end position="112"/>
    </location>
</feature>
<dbReference type="Proteomes" id="UP000477386">
    <property type="component" value="Unassembled WGS sequence"/>
</dbReference>
<proteinExistence type="predicted"/>
<keyword evidence="5" id="KW-1185">Reference proteome</keyword>
<feature type="domain" description="Outer membrane protein beta-barrel" evidence="3">
    <location>
        <begin position="121"/>
        <end position="270"/>
    </location>
</feature>
<accession>A0A6M0IDI7</accession>
<evidence type="ECO:0000313" key="4">
    <source>
        <dbReference type="EMBL" id="NEU66319.1"/>
    </source>
</evidence>
<sequence length="295" mass="31002">MKSLCVLLGLGLLVPVLADAQNPVTQPSTTAPRSTTSSATSRPSVRPPATRAAELNASTTPTSAKPNRQQELYDQYHGITKKPTPIPPVPATSEPTPQATRPEPVVASVPENAPVADQRATIRIGARAGVTYPIYFEEMAGRDPVVGFVGGVVAQFGRGTFSFQPEVNYSRVKTKQTSAFGTFNGSANQFVVPLFLKISSGTFDGNRFFLNIGPYGSYLSSASVNGVKQSLDNTIGRFSFGAAAGVGTMLKAGPGHVTIEVRGSYQLGDNVNGFSTASKTILGEGTIGYVFPLGR</sequence>
<evidence type="ECO:0000313" key="5">
    <source>
        <dbReference type="Proteomes" id="UP000477386"/>
    </source>
</evidence>
<feature type="compositionally biased region" description="Polar residues" evidence="1">
    <location>
        <begin position="56"/>
        <end position="72"/>
    </location>
</feature>
<keyword evidence="2" id="KW-0732">Signal</keyword>
<reference evidence="4 5" key="1">
    <citation type="submission" date="2020-02" db="EMBL/GenBank/DDBJ databases">
        <title>Draft genome sequence of two Spirosoma agri KCTC 52727 and Spirosoma terrae KCTC 52035.</title>
        <authorList>
            <person name="Rojas J."/>
            <person name="Ambika Manirajan B."/>
            <person name="Ratering S."/>
            <person name="Suarez C."/>
            <person name="Schnell S."/>
        </authorList>
    </citation>
    <scope>NUCLEOTIDE SEQUENCE [LARGE SCALE GENOMIC DNA]</scope>
    <source>
        <strain evidence="4 5">KCTC 52727</strain>
    </source>
</reference>
<comment type="caution">
    <text evidence="4">The sequence shown here is derived from an EMBL/GenBank/DDBJ whole genome shotgun (WGS) entry which is preliminary data.</text>
</comment>
<gene>
    <name evidence="4" type="ORF">GK091_05450</name>
</gene>
<evidence type="ECO:0000259" key="3">
    <source>
        <dbReference type="Pfam" id="PF13568"/>
    </source>
</evidence>
<dbReference type="Pfam" id="PF13568">
    <property type="entry name" value="OMP_b-brl_2"/>
    <property type="match status" value="1"/>
</dbReference>
<dbReference type="InterPro" id="IPR025665">
    <property type="entry name" value="Beta-barrel_OMP_2"/>
</dbReference>
<name>A0A6M0IDI7_9BACT</name>
<feature type="signal peptide" evidence="2">
    <location>
        <begin position="1"/>
        <end position="20"/>
    </location>
</feature>
<dbReference type="RefSeq" id="WP_164035591.1">
    <property type="nucleotide sequence ID" value="NZ_JAAGNZ010000001.1"/>
</dbReference>
<feature type="compositionally biased region" description="Low complexity" evidence="1">
    <location>
        <begin position="27"/>
        <end position="49"/>
    </location>
</feature>
<organism evidence="4 5">
    <name type="scientific">Spirosoma agri</name>
    <dbReference type="NCBI Taxonomy" id="1987381"/>
    <lineage>
        <taxon>Bacteria</taxon>
        <taxon>Pseudomonadati</taxon>
        <taxon>Bacteroidota</taxon>
        <taxon>Cytophagia</taxon>
        <taxon>Cytophagales</taxon>
        <taxon>Cytophagaceae</taxon>
        <taxon>Spirosoma</taxon>
    </lineage>
</organism>
<dbReference type="AlphaFoldDB" id="A0A6M0IDI7"/>
<protein>
    <submittedName>
        <fullName evidence="4">Outer membrane beta-barrel protein</fullName>
    </submittedName>
</protein>
<evidence type="ECO:0000256" key="1">
    <source>
        <dbReference type="SAM" id="MobiDB-lite"/>
    </source>
</evidence>